<feature type="region of interest" description="Disordered" evidence="1">
    <location>
        <begin position="120"/>
        <end position="152"/>
    </location>
</feature>
<dbReference type="AlphaFoldDB" id="A0A439CWZ9"/>
<dbReference type="EMBL" id="RYZI01000317">
    <property type="protein sequence ID" value="RWA06670.1"/>
    <property type="molecule type" value="Genomic_DNA"/>
</dbReference>
<evidence type="ECO:0000313" key="3">
    <source>
        <dbReference type="Proteomes" id="UP000286045"/>
    </source>
</evidence>
<keyword evidence="3" id="KW-1185">Reference proteome</keyword>
<organism evidence="2 3">
    <name type="scientific">Xylaria grammica</name>
    <dbReference type="NCBI Taxonomy" id="363999"/>
    <lineage>
        <taxon>Eukaryota</taxon>
        <taxon>Fungi</taxon>
        <taxon>Dikarya</taxon>
        <taxon>Ascomycota</taxon>
        <taxon>Pezizomycotina</taxon>
        <taxon>Sordariomycetes</taxon>
        <taxon>Xylariomycetidae</taxon>
        <taxon>Xylariales</taxon>
        <taxon>Xylariaceae</taxon>
        <taxon>Xylaria</taxon>
    </lineage>
</organism>
<name>A0A439CWZ9_9PEZI</name>
<sequence>MFTKEANEVPTWANKAGHCTRNNTTRRKTHLSPPTASNPREPLHPNREDHTTCGLQRKPKSRPQQAPKRRKRKKAALFFSKAFKGLRKAFVNYVSPAHEGTGYVGKELQKITIADMLHNDPGPWHEYGRLDSDTEDDGYNNSQPPKKTKRED</sequence>
<comment type="caution">
    <text evidence="2">The sequence shown here is derived from an EMBL/GenBank/DDBJ whole genome shotgun (WGS) entry which is preliminary data.</text>
</comment>
<dbReference type="Proteomes" id="UP000286045">
    <property type="component" value="Unassembled WGS sequence"/>
</dbReference>
<proteinExistence type="predicted"/>
<feature type="compositionally biased region" description="Basic and acidic residues" evidence="1">
    <location>
        <begin position="41"/>
        <end position="51"/>
    </location>
</feature>
<evidence type="ECO:0000313" key="2">
    <source>
        <dbReference type="EMBL" id="RWA06670.1"/>
    </source>
</evidence>
<feature type="compositionally biased region" description="Basic residues" evidence="1">
    <location>
        <begin position="57"/>
        <end position="74"/>
    </location>
</feature>
<feature type="region of interest" description="Disordered" evidence="1">
    <location>
        <begin position="1"/>
        <end position="74"/>
    </location>
</feature>
<gene>
    <name evidence="2" type="ORF">EKO27_g8431</name>
</gene>
<protein>
    <submittedName>
        <fullName evidence="2">Uncharacterized protein</fullName>
    </submittedName>
</protein>
<reference evidence="2 3" key="1">
    <citation type="submission" date="2018-12" db="EMBL/GenBank/DDBJ databases">
        <title>Draft genome sequence of Xylaria grammica IHI A82.</title>
        <authorList>
            <person name="Buettner E."/>
            <person name="Kellner H."/>
        </authorList>
    </citation>
    <scope>NUCLEOTIDE SEQUENCE [LARGE SCALE GENOMIC DNA]</scope>
    <source>
        <strain evidence="2 3">IHI A82</strain>
    </source>
</reference>
<evidence type="ECO:0000256" key="1">
    <source>
        <dbReference type="SAM" id="MobiDB-lite"/>
    </source>
</evidence>
<accession>A0A439CWZ9</accession>